<evidence type="ECO:0000259" key="2">
    <source>
        <dbReference type="Pfam" id="PF13529"/>
    </source>
</evidence>
<feature type="domain" description="Peptidase C39-like" evidence="2">
    <location>
        <begin position="53"/>
        <end position="176"/>
    </location>
</feature>
<name>F2UQ55_SALR5</name>
<keyword evidence="1" id="KW-0732">Signal</keyword>
<feature type="chain" id="PRO_5003291309" description="Peptidase C39-like domain-containing protein" evidence="1">
    <location>
        <begin position="22"/>
        <end position="195"/>
    </location>
</feature>
<keyword evidence="4" id="KW-1185">Reference proteome</keyword>
<evidence type="ECO:0000256" key="1">
    <source>
        <dbReference type="SAM" id="SignalP"/>
    </source>
</evidence>
<dbReference type="EMBL" id="GL832988">
    <property type="protein sequence ID" value="EGD79723.1"/>
    <property type="molecule type" value="Genomic_DNA"/>
</dbReference>
<reference evidence="3" key="1">
    <citation type="submission" date="2009-08" db="EMBL/GenBank/DDBJ databases">
        <title>Annotation of Salpingoeca rosetta.</title>
        <authorList>
            <consortium name="The Broad Institute Genome Sequencing Platform"/>
            <person name="Russ C."/>
            <person name="Cuomo C."/>
            <person name="Burger G."/>
            <person name="Gray M.W."/>
            <person name="Holland P.W.H."/>
            <person name="King N."/>
            <person name="Lang F.B.F."/>
            <person name="Roger A.J."/>
            <person name="Ruiz-Trillo I."/>
            <person name="Young S.K."/>
            <person name="Zeng Q."/>
            <person name="Gargeya S."/>
            <person name="Alvarado L."/>
            <person name="Berlin A."/>
            <person name="Chapman S.B."/>
            <person name="Chen Z."/>
            <person name="Freedman E."/>
            <person name="Gellesch M."/>
            <person name="Goldberg J."/>
            <person name="Griggs A."/>
            <person name="Gujja S."/>
            <person name="Heilman E."/>
            <person name="Heiman D."/>
            <person name="Howarth C."/>
            <person name="Mehta T."/>
            <person name="Neiman D."/>
            <person name="Pearson M."/>
            <person name="Roberts A."/>
            <person name="Saif S."/>
            <person name="Shea T."/>
            <person name="Shenoy N."/>
            <person name="Sisk P."/>
            <person name="Stolte C."/>
            <person name="Sykes S."/>
            <person name="White J."/>
            <person name="Yandava C."/>
            <person name="Haas B."/>
            <person name="Nusbaum C."/>
            <person name="Birren B."/>
        </authorList>
    </citation>
    <scope>NUCLEOTIDE SEQUENCE [LARGE SCALE GENOMIC DNA]</scope>
    <source>
        <strain evidence="3">ATCC 50818</strain>
    </source>
</reference>
<proteinExistence type="predicted"/>
<evidence type="ECO:0000313" key="4">
    <source>
        <dbReference type="Proteomes" id="UP000007799"/>
    </source>
</evidence>
<gene>
    <name evidence="3" type="ORF">PTSG_10707</name>
</gene>
<dbReference type="AlphaFoldDB" id="F2UQ55"/>
<dbReference type="GeneID" id="16069208"/>
<organism evidence="4">
    <name type="scientific">Salpingoeca rosetta (strain ATCC 50818 / BSB-021)</name>
    <dbReference type="NCBI Taxonomy" id="946362"/>
    <lineage>
        <taxon>Eukaryota</taxon>
        <taxon>Choanoflagellata</taxon>
        <taxon>Craspedida</taxon>
        <taxon>Salpingoecidae</taxon>
        <taxon>Salpingoeca</taxon>
    </lineage>
</organism>
<dbReference type="Pfam" id="PF13529">
    <property type="entry name" value="Peptidase_C39_2"/>
    <property type="match status" value="1"/>
</dbReference>
<dbReference type="OrthoDB" id="293230at2759"/>
<dbReference type="OMA" id="CDATWGK"/>
<dbReference type="InParanoid" id="F2UQ55"/>
<dbReference type="eggNOG" id="ENOG502S7K3">
    <property type="taxonomic scope" value="Eukaryota"/>
</dbReference>
<protein>
    <recommendedName>
        <fullName evidence="2">Peptidase C39-like domain-containing protein</fullName>
    </recommendedName>
</protein>
<dbReference type="PANTHER" id="PTHR40524:SF1">
    <property type="entry name" value="PEPTIDASE C39-LIKE DOMAIN-CONTAINING PROTEIN"/>
    <property type="match status" value="1"/>
</dbReference>
<dbReference type="InterPro" id="IPR039564">
    <property type="entry name" value="Peptidase_C39-like"/>
</dbReference>
<feature type="signal peptide" evidence="1">
    <location>
        <begin position="1"/>
        <end position="21"/>
    </location>
</feature>
<dbReference type="Proteomes" id="UP000007799">
    <property type="component" value="Unassembled WGS sequence"/>
</dbReference>
<dbReference type="PANTHER" id="PTHR40524">
    <property type="entry name" value="PEPTIDASE_C39_2 DOMAIN-CONTAINING PROTEIN"/>
    <property type="match status" value="1"/>
</dbReference>
<dbReference type="KEGG" id="sre:PTSG_10707"/>
<sequence length="195" mass="20810">MMKTMLVVAMMAAVCVLSASAAPVTMHLHKDPVTMHLHNETAPPQPNCPGWTLYKQCDSRWGGDRLGTSGNTICSAGCAMSSVAMLLHTRGVSVDPGSLNNWLIHNGGYASGDLIVWSAVDKFGKTSYQGIENPSINAVISGLQSCHGIIANVRGGTHWVLLTGHAGGSTFKVNDPGFSTTEYNFSDMLRFAVYH</sequence>
<evidence type="ECO:0000313" key="3">
    <source>
        <dbReference type="EMBL" id="EGD79723.1"/>
    </source>
</evidence>
<accession>F2UQ55</accession>
<dbReference type="RefSeq" id="XP_004988672.1">
    <property type="nucleotide sequence ID" value="XM_004988615.1"/>
</dbReference>